<feature type="compositionally biased region" description="Gly residues" evidence="1">
    <location>
        <begin position="244"/>
        <end position="253"/>
    </location>
</feature>
<feature type="region of interest" description="Disordered" evidence="1">
    <location>
        <begin position="194"/>
        <end position="260"/>
    </location>
</feature>
<accession>A0A182SZG8</accession>
<sequence>MGKDINKLLNLNVPSAGTHNSSGNSTNNSSSSISGTGSSSSMVNANSSIHTGGTGVLKAQLQAGSMVGTTSDASGATATNMMGVGMFGGSVASAPNLSAALAAHDDKSGSSPPPAKRHKGDRKEMVDVCVGTSVGTITEPDCLGPCEPGTSVTLEGIVWHETEGGVLVVNVTWRGKTYVGTLIDCTKHDWAPPRFCDSPTEELDSRTPKGRGKRGRSSALLPSNDLSNFTETRSSMHSKLRNGGSKGRGGRGGIIEPNAASGGATGGAKLPTLAASANVLGTANNGASLGAANTPSTSPVAFLPPRAEKRKSKDESPSPLGAGSGGGVGSGSAGVGSN</sequence>
<feature type="region of interest" description="Disordered" evidence="1">
    <location>
        <begin position="9"/>
        <end position="47"/>
    </location>
</feature>
<evidence type="ECO:0000313" key="3">
    <source>
        <dbReference type="Proteomes" id="UP000075901"/>
    </source>
</evidence>
<feature type="region of interest" description="Disordered" evidence="1">
    <location>
        <begin position="286"/>
        <end position="338"/>
    </location>
</feature>
<dbReference type="Proteomes" id="UP000075901">
    <property type="component" value="Unassembled WGS sequence"/>
</dbReference>
<dbReference type="VEuPathDB" id="VectorBase:AMAM016544"/>
<dbReference type="GO" id="GO:0005634">
    <property type="term" value="C:nucleus"/>
    <property type="evidence" value="ECO:0007669"/>
    <property type="project" value="TreeGrafter"/>
</dbReference>
<dbReference type="GO" id="GO:0006357">
    <property type="term" value="P:regulation of transcription by RNA polymerase II"/>
    <property type="evidence" value="ECO:0007669"/>
    <property type="project" value="TreeGrafter"/>
</dbReference>
<dbReference type="InterPro" id="IPR040010">
    <property type="entry name" value="ZN608/ZN609"/>
</dbReference>
<evidence type="ECO:0008006" key="4">
    <source>
        <dbReference type="Google" id="ProtNLM"/>
    </source>
</evidence>
<feature type="compositionally biased region" description="Polar residues" evidence="1">
    <location>
        <begin position="286"/>
        <end position="299"/>
    </location>
</feature>
<proteinExistence type="predicted"/>
<feature type="region of interest" description="Disordered" evidence="1">
    <location>
        <begin position="101"/>
        <end position="123"/>
    </location>
</feature>
<feature type="compositionally biased region" description="Low complexity" evidence="1">
    <location>
        <begin position="15"/>
        <end position="47"/>
    </location>
</feature>
<reference evidence="2" key="2">
    <citation type="submission" date="2020-05" db="UniProtKB">
        <authorList>
            <consortium name="EnsemblMetazoa"/>
        </authorList>
    </citation>
    <scope>IDENTIFICATION</scope>
    <source>
        <strain evidence="2">maculatus3</strain>
    </source>
</reference>
<dbReference type="EnsemblMetazoa" id="AMAM016544-RA">
    <property type="protein sequence ID" value="AMAM016544-PA"/>
    <property type="gene ID" value="AMAM016544"/>
</dbReference>
<evidence type="ECO:0000313" key="2">
    <source>
        <dbReference type="EnsemblMetazoa" id="AMAM016544-PA"/>
    </source>
</evidence>
<protein>
    <recommendedName>
        <fullName evidence="4">Zinc finger protein 608</fullName>
    </recommendedName>
</protein>
<dbReference type="PANTHER" id="PTHR21564">
    <property type="entry name" value="BRAKELESS PROTEIN"/>
    <property type="match status" value="1"/>
</dbReference>
<dbReference type="AlphaFoldDB" id="A0A182SZG8"/>
<keyword evidence="3" id="KW-1185">Reference proteome</keyword>
<dbReference type="PANTHER" id="PTHR21564:SF5">
    <property type="entry name" value="SCRIBBLER, ISOFORM J"/>
    <property type="match status" value="1"/>
</dbReference>
<organism evidence="2 3">
    <name type="scientific">Anopheles maculatus</name>
    <dbReference type="NCBI Taxonomy" id="74869"/>
    <lineage>
        <taxon>Eukaryota</taxon>
        <taxon>Metazoa</taxon>
        <taxon>Ecdysozoa</taxon>
        <taxon>Arthropoda</taxon>
        <taxon>Hexapoda</taxon>
        <taxon>Insecta</taxon>
        <taxon>Pterygota</taxon>
        <taxon>Neoptera</taxon>
        <taxon>Endopterygota</taxon>
        <taxon>Diptera</taxon>
        <taxon>Nematocera</taxon>
        <taxon>Culicoidea</taxon>
        <taxon>Culicidae</taxon>
        <taxon>Anophelinae</taxon>
        <taxon>Anopheles</taxon>
        <taxon>Anopheles maculatus group</taxon>
    </lineage>
</organism>
<feature type="compositionally biased region" description="Gly residues" evidence="1">
    <location>
        <begin position="322"/>
        <end position="338"/>
    </location>
</feature>
<name>A0A182SZG8_9DIPT</name>
<reference evidence="3" key="1">
    <citation type="submission" date="2013-09" db="EMBL/GenBank/DDBJ databases">
        <title>The Genome Sequence of Anopheles maculatus species B.</title>
        <authorList>
            <consortium name="The Broad Institute Genomics Platform"/>
            <person name="Neafsey D.E."/>
            <person name="Besansky N."/>
            <person name="Howell P."/>
            <person name="Walton C."/>
            <person name="Young S.K."/>
            <person name="Zeng Q."/>
            <person name="Gargeya S."/>
            <person name="Fitzgerald M."/>
            <person name="Haas B."/>
            <person name="Abouelleil A."/>
            <person name="Allen A.W."/>
            <person name="Alvarado L."/>
            <person name="Arachchi H.M."/>
            <person name="Berlin A.M."/>
            <person name="Chapman S.B."/>
            <person name="Gainer-Dewar J."/>
            <person name="Goldberg J."/>
            <person name="Griggs A."/>
            <person name="Gujja S."/>
            <person name="Hansen M."/>
            <person name="Howarth C."/>
            <person name="Imamovic A."/>
            <person name="Ireland A."/>
            <person name="Larimer J."/>
            <person name="McCowan C."/>
            <person name="Murphy C."/>
            <person name="Pearson M."/>
            <person name="Poon T.W."/>
            <person name="Priest M."/>
            <person name="Roberts A."/>
            <person name="Saif S."/>
            <person name="Shea T."/>
            <person name="Sisk P."/>
            <person name="Sykes S."/>
            <person name="Wortman J."/>
            <person name="Nusbaum C."/>
            <person name="Birren B."/>
        </authorList>
    </citation>
    <scope>NUCLEOTIDE SEQUENCE [LARGE SCALE GENOMIC DNA]</scope>
    <source>
        <strain evidence="3">maculatus3</strain>
    </source>
</reference>
<evidence type="ECO:0000256" key="1">
    <source>
        <dbReference type="SAM" id="MobiDB-lite"/>
    </source>
</evidence>
<feature type="compositionally biased region" description="Polar residues" evidence="1">
    <location>
        <begin position="220"/>
        <end position="237"/>
    </location>
</feature>